<dbReference type="EMBL" id="JFBT01000001">
    <property type="protein sequence ID" value="EXG80722.1"/>
    <property type="molecule type" value="Genomic_DNA"/>
</dbReference>
<name>A0A010ZU47_9ACTN</name>
<dbReference type="Proteomes" id="UP000021053">
    <property type="component" value="Unassembled WGS sequence"/>
</dbReference>
<dbReference type="RefSeq" id="WP_169745014.1">
    <property type="nucleotide sequence ID" value="NZ_KK073874.1"/>
</dbReference>
<evidence type="ECO:0000313" key="2">
    <source>
        <dbReference type="EMBL" id="EXG80722.1"/>
    </source>
</evidence>
<organism evidence="2 3">
    <name type="scientific">Cryptosporangium arvum DSM 44712</name>
    <dbReference type="NCBI Taxonomy" id="927661"/>
    <lineage>
        <taxon>Bacteria</taxon>
        <taxon>Bacillati</taxon>
        <taxon>Actinomycetota</taxon>
        <taxon>Actinomycetes</taxon>
        <taxon>Cryptosporangiales</taxon>
        <taxon>Cryptosporangiaceae</taxon>
        <taxon>Cryptosporangium</taxon>
    </lineage>
</organism>
<protein>
    <submittedName>
        <fullName evidence="2">Uncharacterized protein</fullName>
    </submittedName>
</protein>
<comment type="caution">
    <text evidence="2">The sequence shown here is derived from an EMBL/GenBank/DDBJ whole genome shotgun (WGS) entry which is preliminary data.</text>
</comment>
<reference evidence="2 3" key="1">
    <citation type="submission" date="2013-07" db="EMBL/GenBank/DDBJ databases">
        <authorList>
            <consortium name="DOE Joint Genome Institute"/>
            <person name="Eisen J."/>
            <person name="Huntemann M."/>
            <person name="Han J."/>
            <person name="Chen A."/>
            <person name="Kyrpides N."/>
            <person name="Mavromatis K."/>
            <person name="Markowitz V."/>
            <person name="Palaniappan K."/>
            <person name="Ivanova N."/>
            <person name="Schaumberg A."/>
            <person name="Pati A."/>
            <person name="Liolios K."/>
            <person name="Nordberg H.P."/>
            <person name="Cantor M.N."/>
            <person name="Hua S.X."/>
            <person name="Woyke T."/>
        </authorList>
    </citation>
    <scope>NUCLEOTIDE SEQUENCE [LARGE SCALE GENOMIC DNA]</scope>
    <source>
        <strain evidence="2 3">DSM 44712</strain>
    </source>
</reference>
<dbReference type="HOGENOM" id="CLU_2865165_0_0_11"/>
<keyword evidence="1" id="KW-0472">Membrane</keyword>
<accession>A0A010ZU47</accession>
<keyword evidence="3" id="KW-1185">Reference proteome</keyword>
<keyword evidence="1" id="KW-1133">Transmembrane helix</keyword>
<proteinExistence type="predicted"/>
<keyword evidence="1" id="KW-0812">Transmembrane</keyword>
<sequence length="58" mass="6138">MIKLYVTLCLRVQELTRDRDRGDGPVPTSIIIAGLAVLAAAVVAWATTKANNAMNSAP</sequence>
<dbReference type="AlphaFoldDB" id="A0A010ZU47"/>
<evidence type="ECO:0000256" key="1">
    <source>
        <dbReference type="SAM" id="Phobius"/>
    </source>
</evidence>
<gene>
    <name evidence="2" type="ORF">CryarDRAFT_1809</name>
</gene>
<evidence type="ECO:0000313" key="3">
    <source>
        <dbReference type="Proteomes" id="UP000021053"/>
    </source>
</evidence>
<feature type="transmembrane region" description="Helical" evidence="1">
    <location>
        <begin position="26"/>
        <end position="46"/>
    </location>
</feature>